<dbReference type="KEGG" id="smo:SELMODRAFT_130761"/>
<comment type="similarity">
    <text evidence="1">Belongs to the RUS1 family.</text>
</comment>
<feature type="region of interest" description="Disordered" evidence="2">
    <location>
        <begin position="1"/>
        <end position="30"/>
    </location>
</feature>
<dbReference type="eggNOG" id="KOG4249">
    <property type="taxonomic scope" value="Eukaryota"/>
</dbReference>
<dbReference type="Pfam" id="PF04884">
    <property type="entry name" value="UVB_sens_prot"/>
    <property type="match status" value="1"/>
</dbReference>
<protein>
    <submittedName>
        <fullName evidence="5">Uncharacterized protein</fullName>
    </submittedName>
</protein>
<organism evidence="6">
    <name type="scientific">Selaginella moellendorffii</name>
    <name type="common">Spikemoss</name>
    <dbReference type="NCBI Taxonomy" id="88036"/>
    <lineage>
        <taxon>Eukaryota</taxon>
        <taxon>Viridiplantae</taxon>
        <taxon>Streptophyta</taxon>
        <taxon>Embryophyta</taxon>
        <taxon>Tracheophyta</taxon>
        <taxon>Lycopodiopsida</taxon>
        <taxon>Selaginellales</taxon>
        <taxon>Selaginellaceae</taxon>
        <taxon>Selaginella</taxon>
    </lineage>
</organism>
<feature type="domain" description="Protein root UVB sensitive/RUS" evidence="3">
    <location>
        <begin position="44"/>
        <end position="276"/>
    </location>
</feature>
<dbReference type="EMBL" id="GL377667">
    <property type="protein sequence ID" value="EFJ08995.1"/>
    <property type="molecule type" value="Genomic_DNA"/>
</dbReference>
<feature type="domain" description="Root UVB sensitive protein C-terminal" evidence="4">
    <location>
        <begin position="324"/>
        <end position="428"/>
    </location>
</feature>
<dbReference type="GO" id="GO:0032502">
    <property type="term" value="P:developmental process"/>
    <property type="evidence" value="ECO:0000318"/>
    <property type="project" value="GO_Central"/>
</dbReference>
<dbReference type="FunCoup" id="D8T2V7">
    <property type="interactions" value="342"/>
</dbReference>
<keyword evidence="6" id="KW-1185">Reference proteome</keyword>
<proteinExistence type="inferred from homology"/>
<name>D8T2V7_SELML</name>
<dbReference type="PANTHER" id="PTHR12770:SF22">
    <property type="entry name" value="PROTEIN ROOT UVB SENSITIVE 1, CHLOROPLASTIC"/>
    <property type="match status" value="1"/>
</dbReference>
<evidence type="ECO:0000256" key="2">
    <source>
        <dbReference type="SAM" id="MobiDB-lite"/>
    </source>
</evidence>
<sequence length="440" mass="47223">MAYEQECLEREKNSKGKSSPSTDKAGAVSTGRSRKLGVDEIVSWCLDALKTTMLPIGYPKTVSDDYTEYTLWRMGQIIASQISGVLTTQALLYAVGLGKGAIPTAAAINWVLKDGIGYLSKIVLSKYGRHFDVHPKGWRLLSDLIEDGACGLELLTPTFPHLFVPLTAVAGAGKSAAGLIQAATRSCFYAGFATQNNFAEVIAKGEAQGMVSKSLGIALGIGISSKVGSSGPLLVLSFGTVTAVHVLCNLKSYQAVQLHTLNPYRTGLIMAEYLTTQRIPSVRDVNSVEPIFTVADFFSSKKAPVSTHLSISCESKCAAADIEKNLKLGVSFGEAVASRGAAQALLDLYSGEEYLLTYDDSHCFKVVLKKSASPHDMLRAVVQASYLRHIHNQQSLSKDELLKLSYQSMQQSFNELIQGLQAAGWSTSGLVARPGSNRLG</sequence>
<gene>
    <name evidence="5" type="ORF">SELMODRAFT_130761</name>
</gene>
<dbReference type="PANTHER" id="PTHR12770">
    <property type="entry name" value="RUS1 FAMILY PROTEIN C16ORF58"/>
    <property type="match status" value="1"/>
</dbReference>
<dbReference type="InterPro" id="IPR006968">
    <property type="entry name" value="RUS_fam"/>
</dbReference>
<dbReference type="Proteomes" id="UP000001514">
    <property type="component" value="Unassembled WGS sequence"/>
</dbReference>
<dbReference type="InterPro" id="IPR054549">
    <property type="entry name" value="UVB_sens_RUS_dom"/>
</dbReference>
<reference evidence="5 6" key="1">
    <citation type="journal article" date="2011" name="Science">
        <title>The Selaginella genome identifies genetic changes associated with the evolution of vascular plants.</title>
        <authorList>
            <person name="Banks J.A."/>
            <person name="Nishiyama T."/>
            <person name="Hasebe M."/>
            <person name="Bowman J.L."/>
            <person name="Gribskov M."/>
            <person name="dePamphilis C."/>
            <person name="Albert V.A."/>
            <person name="Aono N."/>
            <person name="Aoyama T."/>
            <person name="Ambrose B.A."/>
            <person name="Ashton N.W."/>
            <person name="Axtell M.J."/>
            <person name="Barker E."/>
            <person name="Barker M.S."/>
            <person name="Bennetzen J.L."/>
            <person name="Bonawitz N.D."/>
            <person name="Chapple C."/>
            <person name="Cheng C."/>
            <person name="Correa L.G."/>
            <person name="Dacre M."/>
            <person name="DeBarry J."/>
            <person name="Dreyer I."/>
            <person name="Elias M."/>
            <person name="Engstrom E.M."/>
            <person name="Estelle M."/>
            <person name="Feng L."/>
            <person name="Finet C."/>
            <person name="Floyd S.K."/>
            <person name="Frommer W.B."/>
            <person name="Fujita T."/>
            <person name="Gramzow L."/>
            <person name="Gutensohn M."/>
            <person name="Harholt J."/>
            <person name="Hattori M."/>
            <person name="Heyl A."/>
            <person name="Hirai T."/>
            <person name="Hiwatashi Y."/>
            <person name="Ishikawa M."/>
            <person name="Iwata M."/>
            <person name="Karol K.G."/>
            <person name="Koehler B."/>
            <person name="Kolukisaoglu U."/>
            <person name="Kubo M."/>
            <person name="Kurata T."/>
            <person name="Lalonde S."/>
            <person name="Li K."/>
            <person name="Li Y."/>
            <person name="Litt A."/>
            <person name="Lyons E."/>
            <person name="Manning G."/>
            <person name="Maruyama T."/>
            <person name="Michael T.P."/>
            <person name="Mikami K."/>
            <person name="Miyazaki S."/>
            <person name="Morinaga S."/>
            <person name="Murata T."/>
            <person name="Mueller-Roeber B."/>
            <person name="Nelson D.R."/>
            <person name="Obara M."/>
            <person name="Oguri Y."/>
            <person name="Olmstead R.G."/>
            <person name="Onodera N."/>
            <person name="Petersen B.L."/>
            <person name="Pils B."/>
            <person name="Prigge M."/>
            <person name="Rensing S.A."/>
            <person name="Riano-Pachon D.M."/>
            <person name="Roberts A.W."/>
            <person name="Sato Y."/>
            <person name="Scheller H.V."/>
            <person name="Schulz B."/>
            <person name="Schulz C."/>
            <person name="Shakirov E.V."/>
            <person name="Shibagaki N."/>
            <person name="Shinohara N."/>
            <person name="Shippen D.E."/>
            <person name="Soerensen I."/>
            <person name="Sotooka R."/>
            <person name="Sugimoto N."/>
            <person name="Sugita M."/>
            <person name="Sumikawa N."/>
            <person name="Tanurdzic M."/>
            <person name="Theissen G."/>
            <person name="Ulvskov P."/>
            <person name="Wakazuki S."/>
            <person name="Weng J.K."/>
            <person name="Willats W.W."/>
            <person name="Wipf D."/>
            <person name="Wolf P.G."/>
            <person name="Yang L."/>
            <person name="Zimmer A.D."/>
            <person name="Zhu Q."/>
            <person name="Mitros T."/>
            <person name="Hellsten U."/>
            <person name="Loque D."/>
            <person name="Otillar R."/>
            <person name="Salamov A."/>
            <person name="Schmutz J."/>
            <person name="Shapiro H."/>
            <person name="Lindquist E."/>
            <person name="Lucas S."/>
            <person name="Rokhsar D."/>
            <person name="Grigoriev I.V."/>
        </authorList>
    </citation>
    <scope>NUCLEOTIDE SEQUENCE [LARGE SCALE GENOMIC DNA]</scope>
</reference>
<accession>D8T2V7</accession>
<evidence type="ECO:0000256" key="1">
    <source>
        <dbReference type="ARBA" id="ARBA00007558"/>
    </source>
</evidence>
<dbReference type="Pfam" id="PF24160">
    <property type="entry name" value="UVB_sens_C"/>
    <property type="match status" value="1"/>
</dbReference>
<dbReference type="InterPro" id="IPR055412">
    <property type="entry name" value="UVB_sens_C"/>
</dbReference>
<dbReference type="InParanoid" id="D8T2V7"/>
<dbReference type="GO" id="GO:0010224">
    <property type="term" value="P:response to UV-B"/>
    <property type="evidence" value="ECO:0000318"/>
    <property type="project" value="GO_Central"/>
</dbReference>
<evidence type="ECO:0000313" key="6">
    <source>
        <dbReference type="Proteomes" id="UP000001514"/>
    </source>
</evidence>
<dbReference type="HOGENOM" id="CLU_015325_2_1_1"/>
<evidence type="ECO:0000259" key="3">
    <source>
        <dbReference type="Pfam" id="PF04884"/>
    </source>
</evidence>
<dbReference type="AlphaFoldDB" id="D8T2V7"/>
<evidence type="ECO:0000313" key="5">
    <source>
        <dbReference type="EMBL" id="EFJ08995.1"/>
    </source>
</evidence>
<dbReference type="OMA" id="YVEREYN"/>
<evidence type="ECO:0000259" key="4">
    <source>
        <dbReference type="Pfam" id="PF24160"/>
    </source>
</evidence>
<dbReference type="Gramene" id="EFJ08995">
    <property type="protein sequence ID" value="EFJ08995"/>
    <property type="gene ID" value="SELMODRAFT_130761"/>
</dbReference>